<organism evidence="4 5">
    <name type="scientific">Cladosporium halotolerans</name>
    <dbReference type="NCBI Taxonomy" id="1052096"/>
    <lineage>
        <taxon>Eukaryota</taxon>
        <taxon>Fungi</taxon>
        <taxon>Dikarya</taxon>
        <taxon>Ascomycota</taxon>
        <taxon>Pezizomycotina</taxon>
        <taxon>Dothideomycetes</taxon>
        <taxon>Dothideomycetidae</taxon>
        <taxon>Cladosporiales</taxon>
        <taxon>Cladosporiaceae</taxon>
        <taxon>Cladosporium</taxon>
    </lineage>
</organism>
<feature type="compositionally biased region" description="Basic and acidic residues" evidence="3">
    <location>
        <begin position="57"/>
        <end position="67"/>
    </location>
</feature>
<dbReference type="GO" id="GO:0007131">
    <property type="term" value="P:reciprocal meiotic recombination"/>
    <property type="evidence" value="ECO:0007669"/>
    <property type="project" value="TreeGrafter"/>
</dbReference>
<dbReference type="EMBL" id="JAAQHG020000022">
    <property type="protein sequence ID" value="KAL1584991.1"/>
    <property type="molecule type" value="Genomic_DNA"/>
</dbReference>
<comment type="caution">
    <text evidence="4">The sequence shown here is derived from an EMBL/GenBank/DDBJ whole genome shotgun (WGS) entry which is preliminary data.</text>
</comment>
<dbReference type="PANTHER" id="PTHR46457">
    <property type="entry name" value="DNA REPAIR PROTEIN RAD51 HOMOLOG 4"/>
    <property type="match status" value="1"/>
</dbReference>
<name>A0AB34KMK7_9PEZI</name>
<evidence type="ECO:0000256" key="1">
    <source>
        <dbReference type="ARBA" id="ARBA00004123"/>
    </source>
</evidence>
<dbReference type="Gene3D" id="3.40.50.300">
    <property type="entry name" value="P-loop containing nucleotide triphosphate hydrolases"/>
    <property type="match status" value="1"/>
</dbReference>
<gene>
    <name evidence="4" type="ORF">WHR41_06222</name>
</gene>
<sequence length="230" mass="25612">MKAFDFVGMTECVVEMRERLENSQHENDGLDRASAKQDVQAPRGTVGDSEDEEEMLDDPRWPEKPENMHSDATVEEEDFRNLLVIDNIAHITSPTLKNSHVQGQALLATFMRSLAHLTRAHDICTLVYNTAVTYPRDQTTEATPSIFSSCSLRPALGKSFAYSLDLHLLLHKVPMTAEDAKSVYATHSAIPQPSQKLASVLEVMQDRHNNRVGHWAAFRTEPEGGLAAVS</sequence>
<dbReference type="GO" id="GO:0033063">
    <property type="term" value="C:Rad51B-Rad51C-Rad51D-XRCC2 complex"/>
    <property type="evidence" value="ECO:0007669"/>
    <property type="project" value="TreeGrafter"/>
</dbReference>
<dbReference type="AlphaFoldDB" id="A0AB34KMK7"/>
<keyword evidence="5" id="KW-1185">Reference proteome</keyword>
<evidence type="ECO:0000313" key="5">
    <source>
        <dbReference type="Proteomes" id="UP000803884"/>
    </source>
</evidence>
<evidence type="ECO:0000256" key="3">
    <source>
        <dbReference type="SAM" id="MobiDB-lite"/>
    </source>
</evidence>
<feature type="region of interest" description="Disordered" evidence="3">
    <location>
        <begin position="19"/>
        <end position="67"/>
    </location>
</feature>
<comment type="subcellular location">
    <subcellularLocation>
        <location evidence="1">Nucleus</location>
    </subcellularLocation>
</comment>
<dbReference type="GO" id="GO:0005815">
    <property type="term" value="C:microtubule organizing center"/>
    <property type="evidence" value="ECO:0007669"/>
    <property type="project" value="TreeGrafter"/>
</dbReference>
<dbReference type="GO" id="GO:0000400">
    <property type="term" value="F:four-way junction DNA binding"/>
    <property type="evidence" value="ECO:0007669"/>
    <property type="project" value="TreeGrafter"/>
</dbReference>
<dbReference type="InterPro" id="IPR027417">
    <property type="entry name" value="P-loop_NTPase"/>
</dbReference>
<reference evidence="4 5" key="1">
    <citation type="journal article" date="2020" name="Microbiol. Resour. Announc.">
        <title>Draft Genome Sequence of a Cladosporium Species Isolated from the Mesophotic Ascidian Didemnum maculosum.</title>
        <authorList>
            <person name="Gioti A."/>
            <person name="Siaperas R."/>
            <person name="Nikolaivits E."/>
            <person name="Le Goff G."/>
            <person name="Ouazzani J."/>
            <person name="Kotoulas G."/>
            <person name="Topakas E."/>
        </authorList>
    </citation>
    <scope>NUCLEOTIDE SEQUENCE [LARGE SCALE GENOMIC DNA]</scope>
    <source>
        <strain evidence="4 5">TM138-S3</strain>
    </source>
</reference>
<dbReference type="PANTHER" id="PTHR46457:SF1">
    <property type="entry name" value="DNA REPAIR PROTEIN RAD51 HOMOLOG 4"/>
    <property type="match status" value="1"/>
</dbReference>
<dbReference type="GO" id="GO:0042148">
    <property type="term" value="P:DNA strand invasion"/>
    <property type="evidence" value="ECO:0007669"/>
    <property type="project" value="TreeGrafter"/>
</dbReference>
<dbReference type="GO" id="GO:0003697">
    <property type="term" value="F:single-stranded DNA binding"/>
    <property type="evidence" value="ECO:0007669"/>
    <property type="project" value="TreeGrafter"/>
</dbReference>
<dbReference type="InterPro" id="IPR051988">
    <property type="entry name" value="HRR_RAD51_Paralog"/>
</dbReference>
<dbReference type="GeneID" id="96007665"/>
<proteinExistence type="predicted"/>
<evidence type="ECO:0000256" key="2">
    <source>
        <dbReference type="ARBA" id="ARBA00023242"/>
    </source>
</evidence>
<evidence type="ECO:0000313" key="4">
    <source>
        <dbReference type="EMBL" id="KAL1584991.1"/>
    </source>
</evidence>
<keyword evidence="2" id="KW-0539">Nucleus</keyword>
<dbReference type="GO" id="GO:0008094">
    <property type="term" value="F:ATP-dependent activity, acting on DNA"/>
    <property type="evidence" value="ECO:0007669"/>
    <property type="project" value="TreeGrafter"/>
</dbReference>
<accession>A0AB34KMK7</accession>
<feature type="compositionally biased region" description="Basic and acidic residues" evidence="3">
    <location>
        <begin position="19"/>
        <end position="35"/>
    </location>
</feature>
<dbReference type="RefSeq" id="XP_069228097.1">
    <property type="nucleotide sequence ID" value="XM_069374827.1"/>
</dbReference>
<dbReference type="GO" id="GO:0005657">
    <property type="term" value="C:replication fork"/>
    <property type="evidence" value="ECO:0007669"/>
    <property type="project" value="TreeGrafter"/>
</dbReference>
<dbReference type="GO" id="GO:0000723">
    <property type="term" value="P:telomere maintenance"/>
    <property type="evidence" value="ECO:0007669"/>
    <property type="project" value="TreeGrafter"/>
</dbReference>
<dbReference type="Proteomes" id="UP000803884">
    <property type="component" value="Unassembled WGS sequence"/>
</dbReference>
<dbReference type="GO" id="GO:0000724">
    <property type="term" value="P:double-strand break repair via homologous recombination"/>
    <property type="evidence" value="ECO:0007669"/>
    <property type="project" value="TreeGrafter"/>
</dbReference>
<protein>
    <submittedName>
        <fullName evidence="4">Uncharacterized protein</fullName>
    </submittedName>
</protein>